<name>A0A9D2NKW7_9FIRM</name>
<dbReference type="SUPFAM" id="SSF53474">
    <property type="entry name" value="alpha/beta-Hydrolases"/>
    <property type="match status" value="1"/>
</dbReference>
<dbReference type="Gene3D" id="3.40.50.1820">
    <property type="entry name" value="alpha/beta hydrolase"/>
    <property type="match status" value="1"/>
</dbReference>
<dbReference type="PANTHER" id="PTHR43798">
    <property type="entry name" value="MONOACYLGLYCEROL LIPASE"/>
    <property type="match status" value="1"/>
</dbReference>
<dbReference type="PRINTS" id="PR00111">
    <property type="entry name" value="ABHYDROLASE"/>
</dbReference>
<accession>A0A9D2NKW7</accession>
<dbReference type="GO" id="GO:0016020">
    <property type="term" value="C:membrane"/>
    <property type="evidence" value="ECO:0007669"/>
    <property type="project" value="TreeGrafter"/>
</dbReference>
<protein>
    <submittedName>
        <fullName evidence="2">Alpha/beta hydrolase</fullName>
    </submittedName>
</protein>
<organism evidence="2 3">
    <name type="scientific">Candidatus Mediterraneibacter faecipullorum</name>
    <dbReference type="NCBI Taxonomy" id="2838670"/>
    <lineage>
        <taxon>Bacteria</taxon>
        <taxon>Bacillati</taxon>
        <taxon>Bacillota</taxon>
        <taxon>Clostridia</taxon>
        <taxon>Lachnospirales</taxon>
        <taxon>Lachnospiraceae</taxon>
        <taxon>Mediterraneibacter</taxon>
    </lineage>
</organism>
<sequence>MDIKLYYTEEGSGTPLILLHGNGEDGSYFVHQIKYFKNRYRVIALDTRGHGQSPRGEKPFTIRQFAEDLHDFMDEKGIGKAHILGFSDGGNIALVFALKYPERVDHLVLNGANLDASGVKPSTQIPIVIGYWIASAFASFGKNLSVKNAGKKGDGSSFAEKARRNAEMLGLMVNDPNIRPEELSENKNPYFIKMKKLVIAGDKDMIKDEHTRLIYASLPNAQIRILHGTHFIAKEKYREFNHAVEEFLERKL</sequence>
<evidence type="ECO:0000313" key="3">
    <source>
        <dbReference type="Proteomes" id="UP000823890"/>
    </source>
</evidence>
<proteinExistence type="predicted"/>
<evidence type="ECO:0000259" key="1">
    <source>
        <dbReference type="Pfam" id="PF00561"/>
    </source>
</evidence>
<dbReference type="EMBL" id="DWWO01000085">
    <property type="protein sequence ID" value="HJC34296.1"/>
    <property type="molecule type" value="Genomic_DNA"/>
</dbReference>
<dbReference type="InterPro" id="IPR050266">
    <property type="entry name" value="AB_hydrolase_sf"/>
</dbReference>
<reference evidence="2" key="2">
    <citation type="submission" date="2021-04" db="EMBL/GenBank/DDBJ databases">
        <authorList>
            <person name="Gilroy R."/>
        </authorList>
    </citation>
    <scope>NUCLEOTIDE SEQUENCE</scope>
    <source>
        <strain evidence="2">ChiW19-954</strain>
    </source>
</reference>
<dbReference type="InterPro" id="IPR000073">
    <property type="entry name" value="AB_hydrolase_1"/>
</dbReference>
<comment type="caution">
    <text evidence="2">The sequence shown here is derived from an EMBL/GenBank/DDBJ whole genome shotgun (WGS) entry which is preliminary data.</text>
</comment>
<dbReference type="AlphaFoldDB" id="A0A9D2NKW7"/>
<dbReference type="InterPro" id="IPR029058">
    <property type="entry name" value="AB_hydrolase_fold"/>
</dbReference>
<dbReference type="Proteomes" id="UP000823890">
    <property type="component" value="Unassembled WGS sequence"/>
</dbReference>
<dbReference type="PANTHER" id="PTHR43798:SF33">
    <property type="entry name" value="HYDROLASE, PUTATIVE (AFU_ORTHOLOGUE AFUA_2G14860)-RELATED"/>
    <property type="match status" value="1"/>
</dbReference>
<feature type="domain" description="AB hydrolase-1" evidence="1">
    <location>
        <begin position="15"/>
        <end position="119"/>
    </location>
</feature>
<dbReference type="GO" id="GO:0016787">
    <property type="term" value="F:hydrolase activity"/>
    <property type="evidence" value="ECO:0007669"/>
    <property type="project" value="UniProtKB-KW"/>
</dbReference>
<reference evidence="2" key="1">
    <citation type="journal article" date="2021" name="PeerJ">
        <title>Extensive microbial diversity within the chicken gut microbiome revealed by metagenomics and culture.</title>
        <authorList>
            <person name="Gilroy R."/>
            <person name="Ravi A."/>
            <person name="Getino M."/>
            <person name="Pursley I."/>
            <person name="Horton D.L."/>
            <person name="Alikhan N.F."/>
            <person name="Baker D."/>
            <person name="Gharbi K."/>
            <person name="Hall N."/>
            <person name="Watson M."/>
            <person name="Adriaenssens E.M."/>
            <person name="Foster-Nyarko E."/>
            <person name="Jarju S."/>
            <person name="Secka A."/>
            <person name="Antonio M."/>
            <person name="Oren A."/>
            <person name="Chaudhuri R.R."/>
            <person name="La Ragione R."/>
            <person name="Hildebrand F."/>
            <person name="Pallen M.J."/>
        </authorList>
    </citation>
    <scope>NUCLEOTIDE SEQUENCE</scope>
    <source>
        <strain evidence="2">ChiW19-954</strain>
    </source>
</reference>
<gene>
    <name evidence="2" type="ORF">H9758_06830</name>
</gene>
<evidence type="ECO:0000313" key="2">
    <source>
        <dbReference type="EMBL" id="HJC34296.1"/>
    </source>
</evidence>
<keyword evidence="2" id="KW-0378">Hydrolase</keyword>
<dbReference type="Pfam" id="PF00561">
    <property type="entry name" value="Abhydrolase_1"/>
    <property type="match status" value="1"/>
</dbReference>